<sequence>MNTPGATLIAIPGQSERLDWVRERLDHQGLAAMRVTAPPVGDATLLIGDATGWNWLCAAPPAPGPRCFVDVSGDWFGQIAARAAQAATFRCTYLELAGPWHPCGATLGFGLAVGSDDPAAIDTCRPLLDALAPTAGLFAVVGRAGAASFSYGIAEAVRHLWLSQLAPWSALSPETLDITHWVDRLRQHDTQLEPLLTAAQCWRRLSPPDEGPPPFADALADWLIACLPLASEMDRRLAVWLQQAADSSTQPA</sequence>
<accession>A0A2S0PEU3</accession>
<organism evidence="1 2">
    <name type="scientific">Microvirgula aerodenitrificans</name>
    <dbReference type="NCBI Taxonomy" id="57480"/>
    <lineage>
        <taxon>Bacteria</taxon>
        <taxon>Pseudomonadati</taxon>
        <taxon>Pseudomonadota</taxon>
        <taxon>Betaproteobacteria</taxon>
        <taxon>Neisseriales</taxon>
        <taxon>Aquaspirillaceae</taxon>
        <taxon>Microvirgula</taxon>
    </lineage>
</organism>
<evidence type="ECO:0000313" key="2">
    <source>
        <dbReference type="Proteomes" id="UP000244173"/>
    </source>
</evidence>
<gene>
    <name evidence="1" type="ORF">DAI18_18915</name>
</gene>
<dbReference type="EMBL" id="CP028519">
    <property type="protein sequence ID" value="AVY95881.1"/>
    <property type="molecule type" value="Genomic_DNA"/>
</dbReference>
<dbReference type="STRING" id="1122240.GCA_000620105_03346"/>
<name>A0A2S0PEU3_9NEIS</name>
<dbReference type="AlphaFoldDB" id="A0A2S0PEU3"/>
<dbReference type="OrthoDB" id="8590981at2"/>
<proteinExistence type="predicted"/>
<dbReference type="KEGG" id="maer:DAI18_18915"/>
<dbReference type="Proteomes" id="UP000244173">
    <property type="component" value="Chromosome"/>
</dbReference>
<dbReference type="RefSeq" id="WP_107890236.1">
    <property type="nucleotide sequence ID" value="NZ_CP028519.1"/>
</dbReference>
<reference evidence="1 2" key="1">
    <citation type="submission" date="2018-04" db="EMBL/GenBank/DDBJ databases">
        <title>Denitrifier Microvirgula.</title>
        <authorList>
            <person name="Anderson E."/>
            <person name="Jang J."/>
            <person name="Ishii S."/>
        </authorList>
    </citation>
    <scope>NUCLEOTIDE SEQUENCE [LARGE SCALE GENOMIC DNA]</scope>
    <source>
        <strain evidence="1 2">BE2.4</strain>
    </source>
</reference>
<protein>
    <submittedName>
        <fullName evidence="1">Uncharacterized protein</fullName>
    </submittedName>
</protein>
<keyword evidence="2" id="KW-1185">Reference proteome</keyword>
<evidence type="ECO:0000313" key="1">
    <source>
        <dbReference type="EMBL" id="AVY95881.1"/>
    </source>
</evidence>